<evidence type="ECO:0000313" key="11">
    <source>
        <dbReference type="EMBL" id="CAF3954150.1"/>
    </source>
</evidence>
<dbReference type="EMBL" id="CAJOBH010003483">
    <property type="protein sequence ID" value="CAF3954150.1"/>
    <property type="molecule type" value="Genomic_DNA"/>
</dbReference>
<reference evidence="8" key="1">
    <citation type="submission" date="2021-02" db="EMBL/GenBank/DDBJ databases">
        <authorList>
            <person name="Nowell W R."/>
        </authorList>
    </citation>
    <scope>NUCLEOTIDE SEQUENCE</scope>
</reference>
<comment type="caution">
    <text evidence="8">The sequence shown here is derived from an EMBL/GenBank/DDBJ whole genome shotgun (WGS) entry which is preliminary data.</text>
</comment>
<dbReference type="GO" id="GO:0070836">
    <property type="term" value="P:caveola assembly"/>
    <property type="evidence" value="ECO:0007669"/>
    <property type="project" value="InterPro"/>
</dbReference>
<comment type="function">
    <text evidence="6">May act as a scaffolding protein within caveolar membranes. Interacts directly with G-protein alpha subunits and can functionally regulate their activity.</text>
</comment>
<dbReference type="EMBL" id="CAJNOV010004313">
    <property type="protein sequence ID" value="CAF1169903.1"/>
    <property type="molecule type" value="Genomic_DNA"/>
</dbReference>
<evidence type="ECO:0000256" key="2">
    <source>
        <dbReference type="ARBA" id="ARBA00010988"/>
    </source>
</evidence>
<protein>
    <recommendedName>
        <fullName evidence="6">Caveolin</fullName>
    </recommendedName>
</protein>
<name>A0A814U4W2_9BILA</name>
<comment type="similarity">
    <text evidence="2 6">Belongs to the caveolin family.</text>
</comment>
<evidence type="ECO:0000313" key="9">
    <source>
        <dbReference type="EMBL" id="CAF1556446.1"/>
    </source>
</evidence>
<evidence type="ECO:0000256" key="6">
    <source>
        <dbReference type="RuleBase" id="RU000680"/>
    </source>
</evidence>
<keyword evidence="3 6" id="KW-1003">Cell membrane</keyword>
<keyword evidence="4 6" id="KW-0333">Golgi apparatus</keyword>
<dbReference type="EMBL" id="CAJNOW010009177">
    <property type="protein sequence ID" value="CAF1556446.1"/>
    <property type="molecule type" value="Genomic_DNA"/>
</dbReference>
<organism evidence="8 12">
    <name type="scientific">Rotaria magnacalcarata</name>
    <dbReference type="NCBI Taxonomy" id="392030"/>
    <lineage>
        <taxon>Eukaryota</taxon>
        <taxon>Metazoa</taxon>
        <taxon>Spiralia</taxon>
        <taxon>Gnathifera</taxon>
        <taxon>Rotifera</taxon>
        <taxon>Eurotatoria</taxon>
        <taxon>Bdelloidea</taxon>
        <taxon>Philodinida</taxon>
        <taxon>Philodinidae</taxon>
        <taxon>Rotaria</taxon>
    </lineage>
</organism>
<dbReference type="PANTHER" id="PTHR10844">
    <property type="entry name" value="CAVEOLIN"/>
    <property type="match status" value="1"/>
</dbReference>
<dbReference type="AlphaFoldDB" id="A0A814U4W2"/>
<dbReference type="Proteomes" id="UP000663855">
    <property type="component" value="Unassembled WGS sequence"/>
</dbReference>
<dbReference type="Proteomes" id="UP000681720">
    <property type="component" value="Unassembled WGS sequence"/>
</dbReference>
<sequence>MAASNAHENSIYPSLLPDESDNRDPYGINKHLQLNFFNVIAEPDTSAYNFAVLHEVSEKVYQYSKLGIYRLLAVLVGLPLMLCWGIIFGAYTFFMIWIVAPSRRLSQSLIAECGIHIQTISDAVVAPLYRSFGQVFSSVRINLLNQTVETTKTIQV</sequence>
<feature type="transmembrane region" description="Helical" evidence="7">
    <location>
        <begin position="67"/>
        <end position="100"/>
    </location>
</feature>
<dbReference type="GO" id="GO:0060090">
    <property type="term" value="F:molecular adaptor activity"/>
    <property type="evidence" value="ECO:0007669"/>
    <property type="project" value="TreeGrafter"/>
</dbReference>
<keyword evidence="7" id="KW-0812">Transmembrane</keyword>
<dbReference type="GO" id="GO:0005901">
    <property type="term" value="C:caveola"/>
    <property type="evidence" value="ECO:0007669"/>
    <property type="project" value="UniProtKB-SubCell"/>
</dbReference>
<dbReference type="GO" id="GO:0000139">
    <property type="term" value="C:Golgi membrane"/>
    <property type="evidence" value="ECO:0007669"/>
    <property type="project" value="UniProtKB-SubCell"/>
</dbReference>
<dbReference type="OrthoDB" id="5917823at2759"/>
<accession>A0A814U4W2</accession>
<dbReference type="Proteomes" id="UP000681967">
    <property type="component" value="Unassembled WGS sequence"/>
</dbReference>
<keyword evidence="7" id="KW-1133">Transmembrane helix</keyword>
<dbReference type="PANTHER" id="PTHR10844:SF19">
    <property type="entry name" value="CAVEOLIN-2"/>
    <property type="match status" value="1"/>
</dbReference>
<evidence type="ECO:0000256" key="7">
    <source>
        <dbReference type="SAM" id="Phobius"/>
    </source>
</evidence>
<evidence type="ECO:0000256" key="4">
    <source>
        <dbReference type="ARBA" id="ARBA00023034"/>
    </source>
</evidence>
<evidence type="ECO:0000256" key="1">
    <source>
        <dbReference type="ARBA" id="ARBA00004202"/>
    </source>
</evidence>
<evidence type="ECO:0000313" key="12">
    <source>
        <dbReference type="Proteomes" id="UP000663855"/>
    </source>
</evidence>
<gene>
    <name evidence="11" type="ORF">BYL167_LOCUS11183</name>
    <name evidence="8" type="ORF">CJN711_LOCUS10447</name>
    <name evidence="10" type="ORF">GIL414_LOCUS7370</name>
    <name evidence="9" type="ORF">KQP761_LOCUS18037</name>
</gene>
<dbReference type="InterPro" id="IPR001612">
    <property type="entry name" value="Caveolin"/>
</dbReference>
<keyword evidence="5 6" id="KW-0472">Membrane</keyword>
<comment type="subcellular location">
    <subcellularLocation>
        <location evidence="1 6">Cell membrane</location>
        <topology evidence="1 6">Peripheral membrane protein</topology>
    </subcellularLocation>
    <subcellularLocation>
        <location evidence="6">Golgi apparatus membrane</location>
        <topology evidence="6">Peripheral membrane protein</topology>
    </subcellularLocation>
    <subcellularLocation>
        <location evidence="6">Membrane</location>
        <location evidence="6">Caveola</location>
        <topology evidence="6">Peripheral membrane protein</topology>
    </subcellularLocation>
</comment>
<dbReference type="Proteomes" id="UP000663834">
    <property type="component" value="Unassembled WGS sequence"/>
</dbReference>
<evidence type="ECO:0000256" key="3">
    <source>
        <dbReference type="ARBA" id="ARBA00022475"/>
    </source>
</evidence>
<dbReference type="Pfam" id="PF01146">
    <property type="entry name" value="Caveolin"/>
    <property type="match status" value="1"/>
</dbReference>
<evidence type="ECO:0000313" key="8">
    <source>
        <dbReference type="EMBL" id="CAF1169903.1"/>
    </source>
</evidence>
<proteinExistence type="inferred from homology"/>
<evidence type="ECO:0000256" key="5">
    <source>
        <dbReference type="ARBA" id="ARBA00023136"/>
    </source>
</evidence>
<evidence type="ECO:0000313" key="10">
    <source>
        <dbReference type="EMBL" id="CAF3917022.1"/>
    </source>
</evidence>
<dbReference type="EMBL" id="CAJOBJ010002239">
    <property type="protein sequence ID" value="CAF3917022.1"/>
    <property type="molecule type" value="Genomic_DNA"/>
</dbReference>